<feature type="domain" description="CobN/magnesium chelatase" evidence="4">
    <location>
        <begin position="140"/>
        <end position="1460"/>
    </location>
</feature>
<keyword evidence="6" id="KW-1185">Reference proteome</keyword>
<evidence type="ECO:0000256" key="3">
    <source>
        <dbReference type="SAM" id="Phobius"/>
    </source>
</evidence>
<dbReference type="Pfam" id="PF02514">
    <property type="entry name" value="CobN-Mg_chel"/>
    <property type="match status" value="1"/>
</dbReference>
<keyword evidence="1" id="KW-0175">Coiled coil</keyword>
<organism evidence="5 6">
    <name type="scientific">Pollutimonas bauzanensis</name>
    <dbReference type="NCBI Taxonomy" id="658167"/>
    <lineage>
        <taxon>Bacteria</taxon>
        <taxon>Pseudomonadati</taxon>
        <taxon>Pseudomonadota</taxon>
        <taxon>Betaproteobacteria</taxon>
        <taxon>Burkholderiales</taxon>
        <taxon>Alcaligenaceae</taxon>
        <taxon>Pollutimonas</taxon>
    </lineage>
</organism>
<dbReference type="RefSeq" id="WP_084135597.1">
    <property type="nucleotide sequence ID" value="NZ_FQXE01000001.1"/>
</dbReference>
<feature type="transmembrane region" description="Helical" evidence="3">
    <location>
        <begin position="1564"/>
        <end position="1584"/>
    </location>
</feature>
<dbReference type="STRING" id="658167.SAMN04488135_10140"/>
<dbReference type="EMBL" id="FQXE01000001">
    <property type="protein sequence ID" value="SHG68318.1"/>
    <property type="molecule type" value="Genomic_DNA"/>
</dbReference>
<accession>A0A1M5LTE3</accession>
<feature type="region of interest" description="Disordered" evidence="2">
    <location>
        <begin position="1530"/>
        <end position="1556"/>
    </location>
</feature>
<keyword evidence="3" id="KW-0812">Transmembrane</keyword>
<evidence type="ECO:0000259" key="4">
    <source>
        <dbReference type="Pfam" id="PF02514"/>
    </source>
</evidence>
<dbReference type="PANTHER" id="PTHR44119">
    <property type="entry name" value="MAGNESIUM-CHELATASE SUBUNIT CHLH, CHLOROPLASTIC"/>
    <property type="match status" value="1"/>
</dbReference>
<evidence type="ECO:0000313" key="6">
    <source>
        <dbReference type="Proteomes" id="UP000184226"/>
    </source>
</evidence>
<dbReference type="InterPro" id="IPR003672">
    <property type="entry name" value="CobN/Mg_chltase"/>
</dbReference>
<keyword evidence="3" id="KW-0472">Membrane</keyword>
<dbReference type="PANTHER" id="PTHR44119:SF1">
    <property type="entry name" value="MAGNESIUM-CHELATASE SUBUNIT CHLH, CHLOROPLASTIC"/>
    <property type="match status" value="1"/>
</dbReference>
<evidence type="ECO:0000256" key="2">
    <source>
        <dbReference type="SAM" id="MobiDB-lite"/>
    </source>
</evidence>
<dbReference type="Proteomes" id="UP000184226">
    <property type="component" value="Unassembled WGS sequence"/>
</dbReference>
<feature type="coiled-coil region" evidence="1">
    <location>
        <begin position="919"/>
        <end position="954"/>
    </location>
</feature>
<name>A0A1M5LTE3_9BURK</name>
<protein>
    <submittedName>
        <fullName evidence="5">Cobaltochelatase CobN</fullName>
    </submittedName>
</protein>
<feature type="transmembrane region" description="Helical" evidence="3">
    <location>
        <begin position="20"/>
        <end position="41"/>
    </location>
</feature>
<evidence type="ECO:0000256" key="1">
    <source>
        <dbReference type="SAM" id="Coils"/>
    </source>
</evidence>
<reference evidence="5 6" key="1">
    <citation type="submission" date="2016-11" db="EMBL/GenBank/DDBJ databases">
        <authorList>
            <person name="Jaros S."/>
            <person name="Januszkiewicz K."/>
            <person name="Wedrychowicz H."/>
        </authorList>
    </citation>
    <scope>NUCLEOTIDE SEQUENCE [LARGE SCALE GENOMIC DNA]</scope>
    <source>
        <strain evidence="5 6">CGMCC 1.10190</strain>
    </source>
</reference>
<sequence>MIRVTWLERYRAGRRRSRRAIGWGLAAALLLGLLGAAWHYWLAPTRVALVNYPDFQAARIVQARPNALIRVDPLTTDQLDGIQGYDLALVFGRGLKLDDAQLERLRAAPLSGTPVYVDGATDPRHDVTSLKGADLDAVSGYLRNGGRRNYAQLLNYARRVFDGKRLFSADVQPPQKMPKDVFFGLEELAVFTDFPAFQAWHRQQPGWRAGRPRLALLTSVPGPFNANREHVDAVIRAFEAKGFDVVPISAVGKRLALLQQVDPAAVVYMPHGRLTLGQADEAQAWLAKRNIPLFAPLTIFDEESEWLRDQRSYDGGLLTMSVTLPELDGAIAPMVIAAQARDANGLKVFRALPDRLARFASLVQRTVALKDLANADKKLAIYYYKGPGQSALTAGDLEVVPSLYALLTHLKAQGYRVQGLPDTVEGFAKLIQQRGPNIGPYAKGDFAAFAREAQPALVSADQLGEWCGTSLAQSLCDQVAQQFGPAPGSYLRLDDKVAVARVPLGNVVLLPQPLPGIGDDTFKLVHGTNLAPPWPYVASYLWTRNVFQADAIMHFGTHGSLEFTPWKQVGLSDRDWSDALIGETPHTYLYTMGNVGEAMIAKRRSYATIVSHLTPPFREGGAQAGAKQLADRLQAWDSAESAALKAEYAKDVQREAVALKLNEDLRLPADTAWSADQLHTLADHLETVESAKITAGLYTLGTAYSAQDQRGSARLMGLDALIQALAELDVARGKAQRAQLDSAQWLAKHYRGQADTLIAAVSAAGPEASAQVLASIVSPSELQRAQAWERAQQKPSDDELVKGFMALGASLSSEPSPSLAGAAAPDDGGLRQHLVRSVSDPAKRAFLAALRSDQKFKQALRTLDPQALEKARSVARAIPAMAQGLDIAADRDVRALLLAMRDDRVRAKVLAWLDDPGVLARAREQAEQARQALAERARAELPALERMSEQASGQQVGTMPAVQLQTTLAAIRYWREAPALPDDLQTRLGAAQPGLARMQRELERELTQREDQEREFAQAVLTLRDRLAAIPTYQKMLAESPGRELAALDNALAGGFTRPSSGGDPIVNPAALPTGRNLFSIDAEKTPSEQAWRVGVRLADQLLAEHRAAHGGAWPRKVAFTLWAGDFIQSEGVALAQVLYLLGVEPVRDPFGRIGGLRLIPGDELGRPRIDVVVQTSGQLRDLAASRLYLINQAVALAASARGQDNAVARGVLAVERQLKDQGLSPADARRYAAVRVFGGVNGNYGTGIMGMVEAGDRWQDESEVARTYLNNMGAAFGEGDLWAAFQPGVFEAALAGTEMVVQPLQSNTWGPISLDHVYEFMGGLNLAVRQVTGKEPAAYFSDLRNPSHPVMREAGAAIAIEARSTLLNPAYIEAMAQGGASSAETFAETFRNVYGWNVMKPSVIPPALWDALYQTYVEDAQNLGLRGFFEKANPFALQEMTAVMLETARKGYWQPDAQALRTVARLHADLVGRFGASGTEFVNDNRALRGFIAQQLDPLQRRPYEDALQESNEGGLIDTDAGVVLRKEGDAAEPSRAVDKAGEKPVSAAKTDTAAPQPAWRRLAVPVSAVLGLLLALATAIVWMRRRHANPGSGS</sequence>
<proteinExistence type="predicted"/>
<keyword evidence="3" id="KW-1133">Transmembrane helix</keyword>
<gene>
    <name evidence="5" type="ORF">SAMN04488135_10140</name>
</gene>
<evidence type="ECO:0000313" key="5">
    <source>
        <dbReference type="EMBL" id="SHG68318.1"/>
    </source>
</evidence>
<dbReference type="OrthoDB" id="9757976at2"/>